<organism evidence="2 3">
    <name type="scientific">Coilia grayii</name>
    <name type="common">Gray's grenadier anchovy</name>
    <dbReference type="NCBI Taxonomy" id="363190"/>
    <lineage>
        <taxon>Eukaryota</taxon>
        <taxon>Metazoa</taxon>
        <taxon>Chordata</taxon>
        <taxon>Craniata</taxon>
        <taxon>Vertebrata</taxon>
        <taxon>Euteleostomi</taxon>
        <taxon>Actinopterygii</taxon>
        <taxon>Neopterygii</taxon>
        <taxon>Teleostei</taxon>
        <taxon>Clupei</taxon>
        <taxon>Clupeiformes</taxon>
        <taxon>Clupeoidei</taxon>
        <taxon>Engraulidae</taxon>
        <taxon>Coilinae</taxon>
        <taxon>Coilia</taxon>
    </lineage>
</organism>
<dbReference type="PANTHER" id="PTHR47326">
    <property type="entry name" value="TRANSPOSABLE ELEMENT TC3 TRANSPOSASE-LIKE PROTEIN"/>
    <property type="match status" value="1"/>
</dbReference>
<dbReference type="EMBL" id="JBHFQA010000009">
    <property type="protein sequence ID" value="KAL2093239.1"/>
    <property type="molecule type" value="Genomic_DNA"/>
</dbReference>
<gene>
    <name evidence="2" type="ORF">ACEWY4_010551</name>
</gene>
<proteinExistence type="predicted"/>
<feature type="domain" description="Tc1-like transposase DDE" evidence="1">
    <location>
        <begin position="34"/>
        <end position="143"/>
    </location>
</feature>
<dbReference type="Pfam" id="PF13358">
    <property type="entry name" value="DDE_3"/>
    <property type="match status" value="1"/>
</dbReference>
<evidence type="ECO:0000259" key="1">
    <source>
        <dbReference type="Pfam" id="PF13358"/>
    </source>
</evidence>
<dbReference type="PANTHER" id="PTHR47326:SF1">
    <property type="entry name" value="HTH PSQ-TYPE DOMAIN-CONTAINING PROTEIN"/>
    <property type="match status" value="1"/>
</dbReference>
<dbReference type="InterPro" id="IPR038717">
    <property type="entry name" value="Tc1-like_DDE_dom"/>
</dbReference>
<keyword evidence="3" id="KW-1185">Reference proteome</keyword>
<evidence type="ECO:0000313" key="3">
    <source>
        <dbReference type="Proteomes" id="UP001591681"/>
    </source>
</evidence>
<dbReference type="AlphaFoldDB" id="A0ABD1K286"/>
<evidence type="ECO:0000313" key="2">
    <source>
        <dbReference type="EMBL" id="KAL2093239.1"/>
    </source>
</evidence>
<protein>
    <recommendedName>
        <fullName evidence="1">Tc1-like transposase DDE domain-containing protein</fullName>
    </recommendedName>
</protein>
<accession>A0ABD1K286</accession>
<name>A0ABD1K286_9TELE</name>
<dbReference type="InterPro" id="IPR036397">
    <property type="entry name" value="RNaseH_sf"/>
</dbReference>
<dbReference type="Gene3D" id="3.30.420.10">
    <property type="entry name" value="Ribonuclease H-like superfamily/Ribonuclease H"/>
    <property type="match status" value="1"/>
</dbReference>
<dbReference type="Proteomes" id="UP001591681">
    <property type="component" value="Unassembled WGS sequence"/>
</dbReference>
<comment type="caution">
    <text evidence="2">The sequence shown here is derived from an EMBL/GenBank/DDBJ whole genome shotgun (WGS) entry which is preliminary data.</text>
</comment>
<sequence length="180" mass="20426">MRVTLDGPDGWACGWIGNGHKAPLRLRRQQGGGGVLLWAGIIKNELVGPFRVEDGLNSQTYCQFLEETFFKQWYRKKSASFKKNMIYKQDNAPSHASKYLTVWLTSKGLKDEKLMTWPPCSPDLNPIENLWSIIKHEVYKEGKQYISLDSVCEAVVAAAHNVGREQIKKLTESKDGRLLS</sequence>
<reference evidence="2 3" key="1">
    <citation type="submission" date="2024-09" db="EMBL/GenBank/DDBJ databases">
        <title>A chromosome-level genome assembly of Gray's grenadier anchovy, Coilia grayii.</title>
        <authorList>
            <person name="Fu Z."/>
        </authorList>
    </citation>
    <scope>NUCLEOTIDE SEQUENCE [LARGE SCALE GENOMIC DNA]</scope>
    <source>
        <strain evidence="2">G4</strain>
        <tissue evidence="2">Muscle</tissue>
    </source>
</reference>